<accession>A0AAE0IPN7</accession>
<feature type="region of interest" description="Disordered" evidence="1">
    <location>
        <begin position="255"/>
        <end position="364"/>
    </location>
</feature>
<evidence type="ECO:0000313" key="7">
    <source>
        <dbReference type="Proteomes" id="UP001283341"/>
    </source>
</evidence>
<feature type="compositionally biased region" description="Polar residues" evidence="1">
    <location>
        <begin position="326"/>
        <end position="347"/>
    </location>
</feature>
<feature type="region of interest" description="Disordered" evidence="1">
    <location>
        <begin position="1"/>
        <end position="51"/>
    </location>
</feature>
<dbReference type="Pfam" id="PF24588">
    <property type="entry name" value="DUF7613"/>
    <property type="match status" value="1"/>
</dbReference>
<evidence type="ECO:0000256" key="1">
    <source>
        <dbReference type="SAM" id="MobiDB-lite"/>
    </source>
</evidence>
<keyword evidence="7" id="KW-1185">Reference proteome</keyword>
<dbReference type="EMBL" id="JAUEDM010000001">
    <property type="protein sequence ID" value="KAK3328853.1"/>
    <property type="molecule type" value="Genomic_DNA"/>
</dbReference>
<feature type="region of interest" description="Disordered" evidence="1">
    <location>
        <begin position="86"/>
        <end position="110"/>
    </location>
</feature>
<feature type="compositionally biased region" description="Basic and acidic residues" evidence="1">
    <location>
        <begin position="27"/>
        <end position="39"/>
    </location>
</feature>
<evidence type="ECO:0000259" key="5">
    <source>
        <dbReference type="Pfam" id="PF24589"/>
    </source>
</evidence>
<protein>
    <submittedName>
        <fullName evidence="6">Uncharacterized protein</fullName>
    </submittedName>
</protein>
<dbReference type="Pfam" id="PF24586">
    <property type="entry name" value="DUF7611"/>
    <property type="match status" value="1"/>
</dbReference>
<feature type="domain" description="DUF7612" evidence="3">
    <location>
        <begin position="740"/>
        <end position="872"/>
    </location>
</feature>
<comment type="caution">
    <text evidence="6">The sequence shown here is derived from an EMBL/GenBank/DDBJ whole genome shotgun (WGS) entry which is preliminary data.</text>
</comment>
<reference evidence="6" key="1">
    <citation type="journal article" date="2023" name="Mol. Phylogenet. Evol.">
        <title>Genome-scale phylogeny and comparative genomics of the fungal order Sordariales.</title>
        <authorList>
            <person name="Hensen N."/>
            <person name="Bonometti L."/>
            <person name="Westerberg I."/>
            <person name="Brannstrom I.O."/>
            <person name="Guillou S."/>
            <person name="Cros-Aarteil S."/>
            <person name="Calhoun S."/>
            <person name="Haridas S."/>
            <person name="Kuo A."/>
            <person name="Mondo S."/>
            <person name="Pangilinan J."/>
            <person name="Riley R."/>
            <person name="LaButti K."/>
            <person name="Andreopoulos B."/>
            <person name="Lipzen A."/>
            <person name="Chen C."/>
            <person name="Yan M."/>
            <person name="Daum C."/>
            <person name="Ng V."/>
            <person name="Clum A."/>
            <person name="Steindorff A."/>
            <person name="Ohm R.A."/>
            <person name="Martin F."/>
            <person name="Silar P."/>
            <person name="Natvig D.O."/>
            <person name="Lalanne C."/>
            <person name="Gautier V."/>
            <person name="Ament-Velasquez S.L."/>
            <person name="Kruys A."/>
            <person name="Hutchinson M.I."/>
            <person name="Powell A.J."/>
            <person name="Barry K."/>
            <person name="Miller A.N."/>
            <person name="Grigoriev I.V."/>
            <person name="Debuchy R."/>
            <person name="Gladieux P."/>
            <person name="Hiltunen Thoren M."/>
            <person name="Johannesson H."/>
        </authorList>
    </citation>
    <scope>NUCLEOTIDE SEQUENCE</scope>
    <source>
        <strain evidence="6">CBS 118394</strain>
    </source>
</reference>
<feature type="domain" description="DUF7611" evidence="2">
    <location>
        <begin position="583"/>
        <end position="738"/>
    </location>
</feature>
<feature type="compositionally biased region" description="Pro residues" evidence="1">
    <location>
        <begin position="259"/>
        <end position="270"/>
    </location>
</feature>
<dbReference type="Pfam" id="PF24589">
    <property type="entry name" value="DUF7614"/>
    <property type="match status" value="1"/>
</dbReference>
<evidence type="ECO:0000259" key="4">
    <source>
        <dbReference type="Pfam" id="PF24588"/>
    </source>
</evidence>
<reference evidence="6" key="2">
    <citation type="submission" date="2023-06" db="EMBL/GenBank/DDBJ databases">
        <authorList>
            <consortium name="Lawrence Berkeley National Laboratory"/>
            <person name="Haridas S."/>
            <person name="Hensen N."/>
            <person name="Bonometti L."/>
            <person name="Westerberg I."/>
            <person name="Brannstrom I.O."/>
            <person name="Guillou S."/>
            <person name="Cros-Aarteil S."/>
            <person name="Calhoun S."/>
            <person name="Kuo A."/>
            <person name="Mondo S."/>
            <person name="Pangilinan J."/>
            <person name="Riley R."/>
            <person name="Labutti K."/>
            <person name="Andreopoulos B."/>
            <person name="Lipzen A."/>
            <person name="Chen C."/>
            <person name="Yanf M."/>
            <person name="Daum C."/>
            <person name="Ng V."/>
            <person name="Clum A."/>
            <person name="Steindorff A."/>
            <person name="Ohm R."/>
            <person name="Martin F."/>
            <person name="Silar P."/>
            <person name="Natvig D."/>
            <person name="Lalanne C."/>
            <person name="Gautier V."/>
            <person name="Ament-Velasquez S.L."/>
            <person name="Kruys A."/>
            <person name="Hutchinson M.I."/>
            <person name="Powell A.J."/>
            <person name="Barry K."/>
            <person name="Miller A.N."/>
            <person name="Grigoriev I.V."/>
            <person name="Debuchy R."/>
            <person name="Gladieux P."/>
            <person name="Thoren M.H."/>
            <person name="Johannesson H."/>
        </authorList>
    </citation>
    <scope>NUCLEOTIDE SEQUENCE</scope>
    <source>
        <strain evidence="6">CBS 118394</strain>
    </source>
</reference>
<evidence type="ECO:0000259" key="3">
    <source>
        <dbReference type="Pfam" id="PF24587"/>
    </source>
</evidence>
<feature type="domain" description="DUF7613" evidence="4">
    <location>
        <begin position="876"/>
        <end position="1027"/>
    </location>
</feature>
<evidence type="ECO:0000313" key="6">
    <source>
        <dbReference type="EMBL" id="KAK3328853.1"/>
    </source>
</evidence>
<organism evidence="6 7">
    <name type="scientific">Apodospora peruviana</name>
    <dbReference type="NCBI Taxonomy" id="516989"/>
    <lineage>
        <taxon>Eukaryota</taxon>
        <taxon>Fungi</taxon>
        <taxon>Dikarya</taxon>
        <taxon>Ascomycota</taxon>
        <taxon>Pezizomycotina</taxon>
        <taxon>Sordariomycetes</taxon>
        <taxon>Sordariomycetidae</taxon>
        <taxon>Sordariales</taxon>
        <taxon>Lasiosphaeriaceae</taxon>
        <taxon>Apodospora</taxon>
    </lineage>
</organism>
<name>A0AAE0IPN7_9PEZI</name>
<sequence>MENNPPNMMAQEDGHSTKRGRIMGKLFGRDRERVRKVSQEGDMSNTGDLNDFLRGPSDTLAVVHAGPPMLAKLDIKTATRYPKALDVQGHGGSQQDLAYRPRSHSPGMRIKKGKGLVVSFVDTHPEIIGIGGDECEVPTAEIARNRRIRPPAVTMATAPAQPTSGQPAIPTVDESPGSFVPGQLRRTQTGYSAVLGPSEHEIPGGGVSLIPAGRSVPARYLDNPVVSSDERRRSFIEIHQAEMREAEGLAFAKAVRSGTPPPEPAKPAPVAPSRSPNPSIQGGFTESPTSIDIPGMYSQLGQSDPNYSSPSPISSPFLQPGPVSEVPQSLQIRSREQGQVSRQSSNALHPPHDSHHPPSIHRVPVPAAQTSDLSDAMRRTPNLEQSPSSVYSTNSSLFQQYGSLRQSSKISEKDTASPSSSHHPSVNLSDSVASLDGAMKAFITRTRHLFELFRLHSESVRPLYSSTPEELMRAAFWWFLTGRSALENAIRERPTTPESQKKTDMSKQQAHADLAKAYWLSEEILPEIVSRRSGPIKPKTEEACQTLVTNLRRLAGSMERNGFLPPEEALLPQAIDRTIWVEYPELTQDIISLLRGSSNSALGPAQQPTLGMGVTEALPLGDSPLLFCFGRFHVDVFLMEQGRESQRLYLSCFLSIVRPQKSSELMFIIASQDGCVQLRISNTKGAGPVWSDIQWRSDTCTLDIRLPRGFILVVQCSQQNYKTLWNMNDFSVKVHSSLYPKQDELLIFRTTLRAFQYFDNDPQARQFPKDPIAGCEVALFERILREGAATGPRVYHRGYRIAVVTGSRTKTLSGVNQTYTPQAPVQFGFLRSEANDPALSLKFENGRLKGNMVLSFADEQERLQMHSLLIGIALQRDEHVFCEVPIQGVWFSERFGDALQKGLKVFSGLPWQKARIINHDNDGDRPPCVLADRLRVVFEFKDGTFTDRINVAPGELKVRLDVRNPSCIMIFRQSQPDITVAITEAKVSREVPQALAHGLDILRQTPTIRTLMFSSLRDLHAFETAITGFKVLFDGIVSAFAISRRRMVVPIHKKWEAGSTRIQVVQQDGFTQLLAFFDDFAHGKSMGFNLKGTDVFESFSRGGKAGLKIDDAKFPLPKVLGPEDDSAQVAADAAFVCLDLPELPGEHDDITMLFDNESERDRFTSCLPAPVKGSRLSKSRMLN</sequence>
<dbReference type="Pfam" id="PF24587">
    <property type="entry name" value="DUF7612"/>
    <property type="match status" value="1"/>
</dbReference>
<feature type="compositionally biased region" description="Low complexity" evidence="1">
    <location>
        <begin position="303"/>
        <end position="320"/>
    </location>
</feature>
<feature type="domain" description="DUF7614" evidence="5">
    <location>
        <begin position="1033"/>
        <end position="1168"/>
    </location>
</feature>
<feature type="region of interest" description="Disordered" evidence="1">
    <location>
        <begin position="404"/>
        <end position="428"/>
    </location>
</feature>
<proteinExistence type="predicted"/>
<evidence type="ECO:0000259" key="2">
    <source>
        <dbReference type="Pfam" id="PF24586"/>
    </source>
</evidence>
<feature type="compositionally biased region" description="Polar residues" evidence="1">
    <location>
        <begin position="416"/>
        <end position="428"/>
    </location>
</feature>
<dbReference type="Proteomes" id="UP001283341">
    <property type="component" value="Unassembled WGS sequence"/>
</dbReference>
<dbReference type="InterPro" id="IPR056030">
    <property type="entry name" value="DUF7611"/>
</dbReference>
<gene>
    <name evidence="6" type="ORF">B0H66DRAFT_469917</name>
</gene>
<dbReference type="InterPro" id="IPR056031">
    <property type="entry name" value="DUF7612"/>
</dbReference>
<dbReference type="AlphaFoldDB" id="A0AAE0IPN7"/>
<dbReference type="InterPro" id="IPR056033">
    <property type="entry name" value="DUF7614"/>
</dbReference>
<dbReference type="InterPro" id="IPR056032">
    <property type="entry name" value="DUF7613"/>
</dbReference>
<feature type="compositionally biased region" description="Polar residues" evidence="1">
    <location>
        <begin position="274"/>
        <end position="290"/>
    </location>
</feature>